<dbReference type="SUPFAM" id="SSF53850">
    <property type="entry name" value="Periplasmic binding protein-like II"/>
    <property type="match status" value="1"/>
</dbReference>
<evidence type="ECO:0000256" key="3">
    <source>
        <dbReference type="ARBA" id="ARBA00023125"/>
    </source>
</evidence>
<evidence type="ECO:0000259" key="5">
    <source>
        <dbReference type="PROSITE" id="PS50931"/>
    </source>
</evidence>
<comment type="similarity">
    <text evidence="1">Belongs to the LysR transcriptional regulatory family.</text>
</comment>
<evidence type="ECO:0000313" key="7">
    <source>
        <dbReference type="Proteomes" id="UP001597299"/>
    </source>
</evidence>
<evidence type="ECO:0000256" key="4">
    <source>
        <dbReference type="ARBA" id="ARBA00023163"/>
    </source>
</evidence>
<dbReference type="InterPro" id="IPR000847">
    <property type="entry name" value="LysR_HTH_N"/>
</dbReference>
<feature type="domain" description="HTH lysR-type" evidence="5">
    <location>
        <begin position="1"/>
        <end position="58"/>
    </location>
</feature>
<accession>A0ABW4YWU3</accession>
<dbReference type="Proteomes" id="UP001597299">
    <property type="component" value="Unassembled WGS sequence"/>
</dbReference>
<dbReference type="InterPro" id="IPR005119">
    <property type="entry name" value="LysR_subst-bd"/>
</dbReference>
<keyword evidence="7" id="KW-1185">Reference proteome</keyword>
<dbReference type="Gene3D" id="3.40.190.10">
    <property type="entry name" value="Periplasmic binding protein-like II"/>
    <property type="match status" value="2"/>
</dbReference>
<sequence>MNTLFLETFVAVVDCGSLAEAARRLGITPAAAAKRVRALEDELSMRLVVRSGRTVRPTASGHAVVERGREALRLIQDVRNVPHDGEVRGELRIGSIPNGITGMLPEILMACSRQHPNLFIDIAPGRPPELYGQVMEGELDGAIIVRPPFELPKTLGWQLLREEPLMLLAPKRLAGSDPHALLTTEPFIRQGPNWAARLIDDYLRAANLAPRARFELVTLDAVAVLVDRGFGVALVPDWSPPWPEGLSLARMALPLPSPPRRIGFVWLRSSPRARLIDAFLAQARMNMPVVSSLLRQETTYRPG</sequence>
<proteinExistence type="inferred from homology"/>
<dbReference type="Pfam" id="PF00126">
    <property type="entry name" value="HTH_1"/>
    <property type="match status" value="1"/>
</dbReference>
<dbReference type="InterPro" id="IPR036388">
    <property type="entry name" value="WH-like_DNA-bd_sf"/>
</dbReference>
<evidence type="ECO:0000313" key="6">
    <source>
        <dbReference type="EMBL" id="MFD2140592.1"/>
    </source>
</evidence>
<dbReference type="InterPro" id="IPR036390">
    <property type="entry name" value="WH_DNA-bd_sf"/>
</dbReference>
<keyword evidence="4" id="KW-0804">Transcription</keyword>
<dbReference type="PANTHER" id="PTHR30346:SF28">
    <property type="entry name" value="HTH-TYPE TRANSCRIPTIONAL REGULATOR CYNR"/>
    <property type="match status" value="1"/>
</dbReference>
<dbReference type="Pfam" id="PF03466">
    <property type="entry name" value="LysR_substrate"/>
    <property type="match status" value="1"/>
</dbReference>
<keyword evidence="3" id="KW-0238">DNA-binding</keyword>
<dbReference type="PANTHER" id="PTHR30346">
    <property type="entry name" value="TRANSCRIPTIONAL DUAL REGULATOR HCAR-RELATED"/>
    <property type="match status" value="1"/>
</dbReference>
<organism evidence="6 7">
    <name type="scientific">Ancylobacter oerskovii</name>
    <dbReference type="NCBI Taxonomy" id="459519"/>
    <lineage>
        <taxon>Bacteria</taxon>
        <taxon>Pseudomonadati</taxon>
        <taxon>Pseudomonadota</taxon>
        <taxon>Alphaproteobacteria</taxon>
        <taxon>Hyphomicrobiales</taxon>
        <taxon>Xanthobacteraceae</taxon>
        <taxon>Ancylobacter</taxon>
    </lineage>
</organism>
<evidence type="ECO:0000256" key="2">
    <source>
        <dbReference type="ARBA" id="ARBA00023015"/>
    </source>
</evidence>
<gene>
    <name evidence="6" type="ORF">ACFSNC_09285</name>
</gene>
<reference evidence="7" key="1">
    <citation type="journal article" date="2019" name="Int. J. Syst. Evol. Microbiol.">
        <title>The Global Catalogue of Microorganisms (GCM) 10K type strain sequencing project: providing services to taxonomists for standard genome sequencing and annotation.</title>
        <authorList>
            <consortium name="The Broad Institute Genomics Platform"/>
            <consortium name="The Broad Institute Genome Sequencing Center for Infectious Disease"/>
            <person name="Wu L."/>
            <person name="Ma J."/>
        </authorList>
    </citation>
    <scope>NUCLEOTIDE SEQUENCE [LARGE SCALE GENOMIC DNA]</scope>
    <source>
        <strain evidence="7">CCM 7435</strain>
    </source>
</reference>
<dbReference type="PROSITE" id="PS50931">
    <property type="entry name" value="HTH_LYSR"/>
    <property type="match status" value="1"/>
</dbReference>
<dbReference type="RefSeq" id="WP_213350949.1">
    <property type="nucleotide sequence ID" value="NZ_JAHBGB010000002.1"/>
</dbReference>
<evidence type="ECO:0000256" key="1">
    <source>
        <dbReference type="ARBA" id="ARBA00009437"/>
    </source>
</evidence>
<dbReference type="SUPFAM" id="SSF46785">
    <property type="entry name" value="Winged helix' DNA-binding domain"/>
    <property type="match status" value="1"/>
</dbReference>
<dbReference type="Gene3D" id="1.10.10.10">
    <property type="entry name" value="Winged helix-like DNA-binding domain superfamily/Winged helix DNA-binding domain"/>
    <property type="match status" value="1"/>
</dbReference>
<keyword evidence="2" id="KW-0805">Transcription regulation</keyword>
<name>A0ABW4YWU3_9HYPH</name>
<protein>
    <submittedName>
        <fullName evidence="6">LysR family transcriptional regulator</fullName>
    </submittedName>
</protein>
<comment type="caution">
    <text evidence="6">The sequence shown here is derived from an EMBL/GenBank/DDBJ whole genome shotgun (WGS) entry which is preliminary data.</text>
</comment>
<dbReference type="EMBL" id="JBHUHD010000001">
    <property type="protein sequence ID" value="MFD2140592.1"/>
    <property type="molecule type" value="Genomic_DNA"/>
</dbReference>